<dbReference type="AlphaFoldDB" id="A0A261Y700"/>
<dbReference type="PANTHER" id="PTHR28229:SF1">
    <property type="entry name" value="TRANSLOCATION PROTEIN SEC66"/>
    <property type="match status" value="1"/>
</dbReference>
<evidence type="ECO:0000313" key="2">
    <source>
        <dbReference type="Proteomes" id="UP000242875"/>
    </source>
</evidence>
<proteinExistence type="predicted"/>
<dbReference type="InterPro" id="IPR018624">
    <property type="entry name" value="Sec66"/>
</dbReference>
<dbReference type="PANTHER" id="PTHR28229">
    <property type="entry name" value="TRANSLOCATION PROTEIN SEC66"/>
    <property type="match status" value="1"/>
</dbReference>
<gene>
    <name evidence="1" type="ORF">BZG36_00675</name>
</gene>
<evidence type="ECO:0000313" key="1">
    <source>
        <dbReference type="EMBL" id="OZJ06385.1"/>
    </source>
</evidence>
<dbReference type="Pfam" id="PF09802">
    <property type="entry name" value="Sec66"/>
    <property type="match status" value="1"/>
</dbReference>
<sequence>MSLFSMIYRRSKVVAEAEPWFPPHMEREKYISLLSAEPAVPEYHLKTALLRRAMEDVKRLAQLQQEKPALQQLQRQGTIGDDLWLQFTVTEQELMRELQEVVAEANTYKAGWGQYIVTTAAQMLEYEKQREVAAEMKSMKEREQVAAEIKAKRDAEFRAKQAKEAEAALLNDEQPKSKKKGKKH</sequence>
<dbReference type="Proteomes" id="UP000242875">
    <property type="component" value="Unassembled WGS sequence"/>
</dbReference>
<dbReference type="OrthoDB" id="73168at2759"/>
<organism evidence="1 2">
    <name type="scientific">Bifiguratus adelaidae</name>
    <dbReference type="NCBI Taxonomy" id="1938954"/>
    <lineage>
        <taxon>Eukaryota</taxon>
        <taxon>Fungi</taxon>
        <taxon>Fungi incertae sedis</taxon>
        <taxon>Mucoromycota</taxon>
        <taxon>Mucoromycotina</taxon>
        <taxon>Endogonomycetes</taxon>
        <taxon>Endogonales</taxon>
        <taxon>Endogonales incertae sedis</taxon>
        <taxon>Bifiguratus</taxon>
    </lineage>
</organism>
<reference evidence="1 2" key="1">
    <citation type="journal article" date="2017" name="Mycologia">
        <title>Bifiguratus adelaidae, gen. et sp. nov., a new member of Mucoromycotina in endophytic and soil-dwelling habitats.</title>
        <authorList>
            <person name="Torres-Cruz T.J."/>
            <person name="Billingsley Tobias T.L."/>
            <person name="Almatruk M."/>
            <person name="Hesse C."/>
            <person name="Kuske C.R."/>
            <person name="Desiro A."/>
            <person name="Benucci G.M."/>
            <person name="Bonito G."/>
            <person name="Stajich J.E."/>
            <person name="Dunlap C."/>
            <person name="Arnold A.E."/>
            <person name="Porras-Alfaro A."/>
        </authorList>
    </citation>
    <scope>NUCLEOTIDE SEQUENCE [LARGE SCALE GENOMIC DNA]</scope>
    <source>
        <strain evidence="1 2">AZ0501</strain>
    </source>
</reference>
<protein>
    <submittedName>
        <fullName evidence="1">Uncharacterized protein</fullName>
    </submittedName>
</protein>
<dbReference type="GO" id="GO:0031207">
    <property type="term" value="C:Sec62/Sec63 complex"/>
    <property type="evidence" value="ECO:0007669"/>
    <property type="project" value="InterPro"/>
</dbReference>
<accession>A0A261Y700</accession>
<dbReference type="EMBL" id="MVBO01000004">
    <property type="protein sequence ID" value="OZJ06385.1"/>
    <property type="molecule type" value="Genomic_DNA"/>
</dbReference>
<dbReference type="GO" id="GO:0031204">
    <property type="term" value="P:post-translational protein targeting to membrane, translocation"/>
    <property type="evidence" value="ECO:0007669"/>
    <property type="project" value="InterPro"/>
</dbReference>
<name>A0A261Y700_9FUNG</name>
<keyword evidence="2" id="KW-1185">Reference proteome</keyword>
<comment type="caution">
    <text evidence="1">The sequence shown here is derived from an EMBL/GenBank/DDBJ whole genome shotgun (WGS) entry which is preliminary data.</text>
</comment>